<accession>A0A381VMI4</accession>
<protein>
    <submittedName>
        <fullName evidence="1">Uncharacterized protein</fullName>
    </submittedName>
</protein>
<name>A0A381VMI4_9ZZZZ</name>
<evidence type="ECO:0000313" key="1">
    <source>
        <dbReference type="EMBL" id="SVA41510.1"/>
    </source>
</evidence>
<gene>
    <name evidence="1" type="ORF">METZ01_LOCUS94364</name>
</gene>
<proteinExistence type="predicted"/>
<reference evidence="1" key="1">
    <citation type="submission" date="2018-05" db="EMBL/GenBank/DDBJ databases">
        <authorList>
            <person name="Lanie J.A."/>
            <person name="Ng W.-L."/>
            <person name="Kazmierczak K.M."/>
            <person name="Andrzejewski T.M."/>
            <person name="Davidsen T.M."/>
            <person name="Wayne K.J."/>
            <person name="Tettelin H."/>
            <person name="Glass J.I."/>
            <person name="Rusch D."/>
            <person name="Podicherti R."/>
            <person name="Tsui H.-C.T."/>
            <person name="Winkler M.E."/>
        </authorList>
    </citation>
    <scope>NUCLEOTIDE SEQUENCE</scope>
</reference>
<sequence length="39" mass="4633">MEAMIVVLIIVLIFLVRSFKYFSKRSSPSDKHNKKEDFD</sequence>
<dbReference type="EMBL" id="UINC01009250">
    <property type="protein sequence ID" value="SVA41510.1"/>
    <property type="molecule type" value="Genomic_DNA"/>
</dbReference>
<dbReference type="AlphaFoldDB" id="A0A381VMI4"/>
<organism evidence="1">
    <name type="scientific">marine metagenome</name>
    <dbReference type="NCBI Taxonomy" id="408172"/>
    <lineage>
        <taxon>unclassified sequences</taxon>
        <taxon>metagenomes</taxon>
        <taxon>ecological metagenomes</taxon>
    </lineage>
</organism>